<dbReference type="GO" id="GO:0005737">
    <property type="term" value="C:cytoplasm"/>
    <property type="evidence" value="ECO:0007669"/>
    <property type="project" value="TreeGrafter"/>
</dbReference>
<accession>A0A1F5TGW6</accession>
<dbReference type="GO" id="GO:0005524">
    <property type="term" value="F:ATP binding"/>
    <property type="evidence" value="ECO:0007669"/>
    <property type="project" value="UniProtKB-KW"/>
</dbReference>
<dbReference type="PANTHER" id="PTHR11638:SF18">
    <property type="entry name" value="HEAT SHOCK PROTEIN 104"/>
    <property type="match status" value="1"/>
</dbReference>
<evidence type="ECO:0000256" key="1">
    <source>
        <dbReference type="ARBA" id="ARBA00022737"/>
    </source>
</evidence>
<sequence>MPEFLQDNWPYLLLIAAGALLLWKYGQEFLPKFKLGGGASSARVLDIYTVDLTAKAKKGEIDPVVGREEEIERMIQILSRRKKNNPILIGAAGVGKTAIVEGLALRIVTSDVPLSLRDKRVLALNLADMIGGTKYRGEFEERVKKLVDEIIIQRRNIILFIDEIHTLIQTKGTEGAMNVGDILKPALARGELQSIGATTTEEYEKYFKTDEALVRRFQIVEVGEPTPEQTIEILKGIKKEYEDHHRVEFTDEAIEAAVTLSHQYIKGRLLPDKAIDLMDEAGAMVNLKAYDLPNHALKLIRAAAADVHAQIAAAPERIKGLLEKLEQLKIEKENSTDERKNLTAKKEILSLTSEIENLETRHKSVTLENKKPTVSAADVKKVLAGWLNIAVEKIN</sequence>
<dbReference type="Gene3D" id="4.10.860.10">
    <property type="entry name" value="UVR domain"/>
    <property type="match status" value="1"/>
</dbReference>
<dbReference type="InterPro" id="IPR003593">
    <property type="entry name" value="AAA+_ATPase"/>
</dbReference>
<reference evidence="6 7" key="1">
    <citation type="journal article" date="2016" name="Nat. Commun.">
        <title>Thousands of microbial genomes shed light on interconnected biogeochemical processes in an aquifer system.</title>
        <authorList>
            <person name="Anantharaman K."/>
            <person name="Brown C.T."/>
            <person name="Hug L.A."/>
            <person name="Sharon I."/>
            <person name="Castelle C.J."/>
            <person name="Probst A.J."/>
            <person name="Thomas B.C."/>
            <person name="Singh A."/>
            <person name="Wilkins M.J."/>
            <person name="Karaoz U."/>
            <person name="Brodie E.L."/>
            <person name="Williams K.H."/>
            <person name="Hubbard S.S."/>
            <person name="Banfield J.F."/>
        </authorList>
    </citation>
    <scope>NUCLEOTIDE SEQUENCE [LARGE SCALE GENOMIC DNA]</scope>
</reference>
<dbReference type="AlphaFoldDB" id="A0A1F5TGW6"/>
<evidence type="ECO:0000256" key="4">
    <source>
        <dbReference type="SAM" id="Coils"/>
    </source>
</evidence>
<evidence type="ECO:0000256" key="2">
    <source>
        <dbReference type="ARBA" id="ARBA00022741"/>
    </source>
</evidence>
<evidence type="ECO:0000259" key="5">
    <source>
        <dbReference type="SMART" id="SM00382"/>
    </source>
</evidence>
<dbReference type="Gene3D" id="1.10.8.60">
    <property type="match status" value="1"/>
</dbReference>
<protein>
    <recommendedName>
        <fullName evidence="5">AAA+ ATPase domain-containing protein</fullName>
    </recommendedName>
</protein>
<dbReference type="Pfam" id="PF00004">
    <property type="entry name" value="AAA"/>
    <property type="match status" value="1"/>
</dbReference>
<feature type="coiled-coil region" evidence="4">
    <location>
        <begin position="311"/>
        <end position="368"/>
    </location>
</feature>
<keyword evidence="2" id="KW-0547">Nucleotide-binding</keyword>
<dbReference type="Proteomes" id="UP000178656">
    <property type="component" value="Unassembled WGS sequence"/>
</dbReference>
<dbReference type="InterPro" id="IPR003959">
    <property type="entry name" value="ATPase_AAA_core"/>
</dbReference>
<proteinExistence type="predicted"/>
<dbReference type="InterPro" id="IPR027417">
    <property type="entry name" value="P-loop_NTPase"/>
</dbReference>
<evidence type="ECO:0000256" key="3">
    <source>
        <dbReference type="ARBA" id="ARBA00022840"/>
    </source>
</evidence>
<dbReference type="GO" id="GO:0034605">
    <property type="term" value="P:cellular response to heat"/>
    <property type="evidence" value="ECO:0007669"/>
    <property type="project" value="TreeGrafter"/>
</dbReference>
<dbReference type="PANTHER" id="PTHR11638">
    <property type="entry name" value="ATP-DEPENDENT CLP PROTEASE"/>
    <property type="match status" value="1"/>
</dbReference>
<name>A0A1F5TGW6_9BACT</name>
<keyword evidence="4" id="KW-0175">Coiled coil</keyword>
<dbReference type="InterPro" id="IPR050130">
    <property type="entry name" value="ClpA_ClpB"/>
</dbReference>
<feature type="domain" description="AAA+ ATPase" evidence="5">
    <location>
        <begin position="82"/>
        <end position="228"/>
    </location>
</feature>
<dbReference type="InterPro" id="IPR041546">
    <property type="entry name" value="ClpA/ClpB_AAA_lid"/>
</dbReference>
<organism evidence="6 7">
    <name type="scientific">Candidatus Falkowbacteria bacterium RIFOXYC2_FULL_48_21</name>
    <dbReference type="NCBI Taxonomy" id="1798005"/>
    <lineage>
        <taxon>Bacteria</taxon>
        <taxon>Candidatus Falkowiibacteriota</taxon>
    </lineage>
</organism>
<evidence type="ECO:0000313" key="6">
    <source>
        <dbReference type="EMBL" id="OGF37781.1"/>
    </source>
</evidence>
<dbReference type="SUPFAM" id="SSF52540">
    <property type="entry name" value="P-loop containing nucleoside triphosphate hydrolases"/>
    <property type="match status" value="1"/>
</dbReference>
<dbReference type="Pfam" id="PF17871">
    <property type="entry name" value="AAA_lid_9"/>
    <property type="match status" value="1"/>
</dbReference>
<gene>
    <name evidence="6" type="ORF">A2482_00955</name>
</gene>
<evidence type="ECO:0000313" key="7">
    <source>
        <dbReference type="Proteomes" id="UP000178656"/>
    </source>
</evidence>
<dbReference type="EMBL" id="MFGM01000015">
    <property type="protein sequence ID" value="OGF37781.1"/>
    <property type="molecule type" value="Genomic_DNA"/>
</dbReference>
<dbReference type="SMART" id="SM00382">
    <property type="entry name" value="AAA"/>
    <property type="match status" value="1"/>
</dbReference>
<dbReference type="GO" id="GO:0016887">
    <property type="term" value="F:ATP hydrolysis activity"/>
    <property type="evidence" value="ECO:0007669"/>
    <property type="project" value="InterPro"/>
</dbReference>
<dbReference type="CDD" id="cd00009">
    <property type="entry name" value="AAA"/>
    <property type="match status" value="1"/>
</dbReference>
<keyword evidence="3" id="KW-0067">ATP-binding</keyword>
<keyword evidence="1" id="KW-0677">Repeat</keyword>
<comment type="caution">
    <text evidence="6">The sequence shown here is derived from an EMBL/GenBank/DDBJ whole genome shotgun (WGS) entry which is preliminary data.</text>
</comment>
<dbReference type="Gene3D" id="3.40.50.300">
    <property type="entry name" value="P-loop containing nucleotide triphosphate hydrolases"/>
    <property type="match status" value="2"/>
</dbReference>